<comment type="caution">
    <text evidence="2">The sequence shown here is derived from an EMBL/GenBank/DDBJ whole genome shotgun (WGS) entry which is preliminary data.</text>
</comment>
<keyword evidence="3" id="KW-1185">Reference proteome</keyword>
<feature type="compositionally biased region" description="Low complexity" evidence="1">
    <location>
        <begin position="374"/>
        <end position="385"/>
    </location>
</feature>
<feature type="compositionally biased region" description="Basic and acidic residues" evidence="1">
    <location>
        <begin position="472"/>
        <end position="481"/>
    </location>
</feature>
<dbReference type="OrthoDB" id="77471at2759"/>
<feature type="compositionally biased region" description="Low complexity" evidence="1">
    <location>
        <begin position="535"/>
        <end position="576"/>
    </location>
</feature>
<accession>A0A8K1CNU9</accession>
<dbReference type="Proteomes" id="UP000794436">
    <property type="component" value="Unassembled WGS sequence"/>
</dbReference>
<organism evidence="2 3">
    <name type="scientific">Pythium oligandrum</name>
    <name type="common">Mycoparasitic fungus</name>
    <dbReference type="NCBI Taxonomy" id="41045"/>
    <lineage>
        <taxon>Eukaryota</taxon>
        <taxon>Sar</taxon>
        <taxon>Stramenopiles</taxon>
        <taxon>Oomycota</taxon>
        <taxon>Peronosporomycetes</taxon>
        <taxon>Pythiales</taxon>
        <taxon>Pythiaceae</taxon>
        <taxon>Pythium</taxon>
    </lineage>
</organism>
<sequence length="905" mass="94674">MSKREYLLQKGLQLKALNEAVEGTGAFAGGKQAREVAKYRELCPPGTEDSQIVQLLAQTKGDAQRTENAISELWEDYRGSGQDEWATVEKKGKKKEPSFLRRDGPKNSYRQSQKPQFSDEQTADADTPERSGGRGFGSTRGRGAPAARGGRGGGRGRGRGGITRGGSRVQNGETDEDAEGENGEESAVEQAPRKEGGVKQAETQPAVATPPPVIPHLTGAWTKKPSFVQQAKPKPAQPPAPTKPVEKPASAPAPTSTPASATPAAPASSTPSETAAPVVKEAPKVASPKKSPAPVSPKKVASPAPEAKKAVEKVASPKAEKKLESPSISAWGSLDVSTSSIGEWPSAEKKTTQTPNAWARGSPILSSVVATESTTTVSAVTPTSPKEAQGSAGASPKYLKLGRWDTGASANLSLQFGSFSLNGVEHVESTSPRGWASTTVTTTTSTSKTETQSAWGTVSPKKKTPLSPTRATESESHDTTRKQASTTSAPPGLSVESGRVTPKSGQSPRTFAPSAPSPAALPKPDEVKRSTPTRSQGAFQSSSQGGSKIGSGSTYGSDFSSKSSSLYQSSYGQYSMGIGGGAGQSSTPKGSNNRSGAATAAAVQSPSHGAQPAQQQQQQQKATQQTQQRDAQQQQQQQQQGQAHGQQQNVPPHHQAGPPGYHPHYAPPPPPGMAMAYNPYNYASYYQGYGYYQNPQYAQYSPRTQYPPRGSMPYGVEGPMPGYSNPPVGFQDQHLLAHQHDYPGAIPQGFGEISGAYLQQPGHHHHLHQQSGPQSHSKGSSQMSSSQQQRSGSGMQGYQNASGSSSREHGASAPPVPNPSAGGGGGAAAAGSYGQHYGWASYGAQPMGAWGHMMPQGYQQNPSQHQHPGSHQQSYRQYGGNNSQSGNSGNESSSGTGGHAHAWSS</sequence>
<feature type="compositionally biased region" description="Low complexity" evidence="1">
    <location>
        <begin position="248"/>
        <end position="305"/>
    </location>
</feature>
<feature type="region of interest" description="Disordered" evidence="1">
    <location>
        <begin position="77"/>
        <end position="359"/>
    </location>
</feature>
<gene>
    <name evidence="2" type="ORF">Poli38472_004294</name>
</gene>
<feature type="region of interest" description="Disordered" evidence="1">
    <location>
        <begin position="761"/>
        <end position="829"/>
    </location>
</feature>
<feature type="region of interest" description="Disordered" evidence="1">
    <location>
        <begin position="844"/>
        <end position="905"/>
    </location>
</feature>
<evidence type="ECO:0000256" key="1">
    <source>
        <dbReference type="SAM" id="MobiDB-lite"/>
    </source>
</evidence>
<feature type="region of interest" description="Disordered" evidence="1">
    <location>
        <begin position="374"/>
        <end position="398"/>
    </location>
</feature>
<evidence type="ECO:0000313" key="2">
    <source>
        <dbReference type="EMBL" id="TMW66529.1"/>
    </source>
</evidence>
<evidence type="ECO:0000313" key="3">
    <source>
        <dbReference type="Proteomes" id="UP000794436"/>
    </source>
</evidence>
<dbReference type="AlphaFoldDB" id="A0A8K1CNU9"/>
<feature type="compositionally biased region" description="Low complexity" evidence="1">
    <location>
        <begin position="610"/>
        <end position="648"/>
    </location>
</feature>
<feature type="compositionally biased region" description="Polar residues" evidence="1">
    <location>
        <begin position="587"/>
        <end position="608"/>
    </location>
</feature>
<feature type="compositionally biased region" description="Low complexity" evidence="1">
    <location>
        <begin position="769"/>
        <end position="799"/>
    </location>
</feature>
<protein>
    <submittedName>
        <fullName evidence="2">Uncharacterized protein</fullName>
    </submittedName>
</protein>
<name>A0A8K1CNU9_PYTOL</name>
<feature type="compositionally biased region" description="Basic and acidic residues" evidence="1">
    <location>
        <begin position="87"/>
        <end position="105"/>
    </location>
</feature>
<proteinExistence type="predicted"/>
<feature type="compositionally biased region" description="Acidic residues" evidence="1">
    <location>
        <begin position="173"/>
        <end position="187"/>
    </location>
</feature>
<feature type="compositionally biased region" description="Polar residues" evidence="1">
    <location>
        <begin position="326"/>
        <end position="341"/>
    </location>
</feature>
<feature type="compositionally biased region" description="Polar residues" evidence="1">
    <location>
        <begin position="108"/>
        <end position="120"/>
    </location>
</feature>
<feature type="compositionally biased region" description="Low complexity" evidence="1">
    <location>
        <begin position="437"/>
        <end position="453"/>
    </location>
</feature>
<dbReference type="EMBL" id="SPLM01000036">
    <property type="protein sequence ID" value="TMW66529.1"/>
    <property type="molecule type" value="Genomic_DNA"/>
</dbReference>
<reference evidence="2" key="1">
    <citation type="submission" date="2019-03" db="EMBL/GenBank/DDBJ databases">
        <title>Long read genome sequence of the mycoparasitic Pythium oligandrum ATCC 38472 isolated from sugarbeet rhizosphere.</title>
        <authorList>
            <person name="Gaulin E."/>
        </authorList>
    </citation>
    <scope>NUCLEOTIDE SEQUENCE</scope>
    <source>
        <strain evidence="2">ATCC 38472_TT</strain>
    </source>
</reference>
<feature type="compositionally biased region" description="Gly residues" evidence="1">
    <location>
        <begin position="149"/>
        <end position="164"/>
    </location>
</feature>
<feature type="compositionally biased region" description="Low complexity" evidence="1">
    <location>
        <begin position="859"/>
        <end position="894"/>
    </location>
</feature>
<feature type="region of interest" description="Disordered" evidence="1">
    <location>
        <begin position="425"/>
        <end position="667"/>
    </location>
</feature>